<name>A0ABS4AI34_9PROT</name>
<gene>
    <name evidence="1" type="ORF">J8J14_18050</name>
</gene>
<keyword evidence="2" id="KW-1185">Reference proteome</keyword>
<evidence type="ECO:0000313" key="2">
    <source>
        <dbReference type="Proteomes" id="UP000681594"/>
    </source>
</evidence>
<dbReference type="EMBL" id="JAGIZB010000019">
    <property type="protein sequence ID" value="MBP0446682.1"/>
    <property type="molecule type" value="Genomic_DNA"/>
</dbReference>
<organism evidence="1 2">
    <name type="scientific">Pararoseomonas baculiformis</name>
    <dbReference type="NCBI Taxonomy" id="2820812"/>
    <lineage>
        <taxon>Bacteria</taxon>
        <taxon>Pseudomonadati</taxon>
        <taxon>Pseudomonadota</taxon>
        <taxon>Alphaproteobacteria</taxon>
        <taxon>Acetobacterales</taxon>
        <taxon>Acetobacteraceae</taxon>
        <taxon>Pararoseomonas</taxon>
    </lineage>
</organism>
<protein>
    <submittedName>
        <fullName evidence="1">Uncharacterized protein</fullName>
    </submittedName>
</protein>
<proteinExistence type="predicted"/>
<sequence length="300" mass="31387">MMFPVTHPAQDGPAPLAALLFRPGPALAPEAHRVACALLEDAARRRGGRASADEDGGWRLVAAPPALEVARRTLAAVLHGRDAALVTEALAAPPPPAPGQRGLEAMLATRPIEQLVERRAILGFGAGGMPRPAGWRLRPDRAAIAAALGAGWVGAPWQAHGWELVARRIAALPWPGEGPLHLDLPPEVLPPRGAPPFLPVLPPRALASPPPVPFAVDGPAAAALGMVDPAYLRAQVLHLAYEPALDLLPATFWGLLGPGRVVLEGVEDEAGLRWGLARGIARFSGPEPDRVLAALRRRGG</sequence>
<accession>A0ABS4AI34</accession>
<evidence type="ECO:0000313" key="1">
    <source>
        <dbReference type="EMBL" id="MBP0446682.1"/>
    </source>
</evidence>
<reference evidence="1 2" key="1">
    <citation type="submission" date="2021-03" db="EMBL/GenBank/DDBJ databases">
        <authorList>
            <person name="So Y."/>
        </authorList>
    </citation>
    <scope>NUCLEOTIDE SEQUENCE [LARGE SCALE GENOMIC DNA]</scope>
    <source>
        <strain evidence="1 2">SSH11</strain>
    </source>
</reference>
<dbReference type="Proteomes" id="UP000681594">
    <property type="component" value="Unassembled WGS sequence"/>
</dbReference>
<comment type="caution">
    <text evidence="1">The sequence shown here is derived from an EMBL/GenBank/DDBJ whole genome shotgun (WGS) entry which is preliminary data.</text>
</comment>